<dbReference type="Gene3D" id="1.10.10.10">
    <property type="entry name" value="Winged helix-like DNA-binding domain superfamily/Winged helix DNA-binding domain"/>
    <property type="match status" value="1"/>
</dbReference>
<dbReference type="SUPFAM" id="SSF48452">
    <property type="entry name" value="TPR-like"/>
    <property type="match status" value="1"/>
</dbReference>
<sequence>MGAQASQRPTSPTFSGGNCAADAVTSAPFSSSYPDCAGNVLGDLGWGKSSGNDVPTLRSGADDDAEVLEFGPFRLIAAERLLVKDGEPLAVGGRALDILIALVERPGDVVSHRELVKRAWPDVVVEGSALRVQIAGLRKALGDGRGGARYITSIAGRGYCFVAPVQGAVQSRPSAGASIERIKLRTLPPRLERMIGRDETVEIVRSELTSRRFVSIVGPGGVGKTTVAVAVAHAMVADFHNAVYLIDLSALRDGALIVSAVASAAGCLDQTQDSLPRLLAFLSDKKALLVLDSCEHVVGSVATFAERLFRDAPLVHILATTREGLRVEGENIYPLSPLDSPSDETTLTAAGALAAPAAQLFMDRAAAGGYRQELSDEEAPLVASICRQLDGMPLAIELTASRTSAYGIKGLAQLIGERLMLLWPGRRGAPRHQTLLAMLDWSYDLLSEQEQTVLCILSIFVGEFSIEMAQAIAFELDRGEFLIEHCVTSLVEKSLISVSRTEEAWAYRLLDMTRAYAAIKLKQRGAENAVSRRHALYFAERLGGIQANMSRNRDLTAYSRHIGNIKAALDWSFSTLGDRTVGVALGAGAVPLFLGMSMLVECRRWSLRTIEALNDDDRGTKLELALQLSLAISSTYVHGNSKEVETALERGLFLADSLGDADAQLELLAGLNLYCARLADFRGSLAAAERYALLARKSGGLRETMMAEWMLGASYHLVGNQSAAQQSYESGFARATDSPASEVHSFGYNHYVRALIGYSRTMWDRGFPDQAAHFGHKAIEFAGRQGHPVTLCIALLYATQVFLWRGDQQVAEELIERLIGYSARYSLTPYHAGGLGLRGELMFTKGETQPGIDALRGALSILRTERQYILSSSFSRALAEALATSGEAAEAANIIDATLADAMRGTGTFELPDILRARAAVLLAASPANWAAAEASLNDSLDCARRQSALGWELRSALALSRLWASQGRVDKARSILSEVYGRFTEGFGTADLIVAKNQLDELAVRRSESDPA</sequence>
<proteinExistence type="predicted"/>
<protein>
    <recommendedName>
        <fullName evidence="3">OmpR/PhoB-type domain-containing protein</fullName>
    </recommendedName>
</protein>
<dbReference type="InterPro" id="IPR001867">
    <property type="entry name" value="OmpR/PhoB-type_DNA-bd"/>
</dbReference>
<evidence type="ECO:0000313" key="4">
    <source>
        <dbReference type="EMBL" id="OSJ32523.1"/>
    </source>
</evidence>
<dbReference type="InterPro" id="IPR011990">
    <property type="entry name" value="TPR-like_helical_dom_sf"/>
</dbReference>
<dbReference type="InterPro" id="IPR027417">
    <property type="entry name" value="P-loop_NTPase"/>
</dbReference>
<accession>A0A1Y2JNL1</accession>
<feature type="DNA-binding region" description="OmpR/PhoB-type" evidence="2">
    <location>
        <begin position="65"/>
        <end position="163"/>
    </location>
</feature>
<dbReference type="SUPFAM" id="SSF46894">
    <property type="entry name" value="C-terminal effector domain of the bipartite response regulators"/>
    <property type="match status" value="1"/>
</dbReference>
<evidence type="ECO:0000259" key="3">
    <source>
        <dbReference type="PROSITE" id="PS51755"/>
    </source>
</evidence>
<dbReference type="PROSITE" id="PS51755">
    <property type="entry name" value="OMPR_PHOB"/>
    <property type="match status" value="1"/>
</dbReference>
<dbReference type="GO" id="GO:0000160">
    <property type="term" value="P:phosphorelay signal transduction system"/>
    <property type="evidence" value="ECO:0007669"/>
    <property type="project" value="InterPro"/>
</dbReference>
<dbReference type="InterPro" id="IPR058852">
    <property type="entry name" value="HTH_77"/>
</dbReference>
<comment type="caution">
    <text evidence="4">The sequence shown here is derived from an EMBL/GenBank/DDBJ whole genome shotgun (WGS) entry which is preliminary data.</text>
</comment>
<dbReference type="Proteomes" id="UP000193335">
    <property type="component" value="Unassembled WGS sequence"/>
</dbReference>
<dbReference type="Pfam" id="PF00486">
    <property type="entry name" value="Trans_reg_C"/>
    <property type="match status" value="1"/>
</dbReference>
<feature type="domain" description="OmpR/PhoB-type" evidence="3">
    <location>
        <begin position="65"/>
        <end position="163"/>
    </location>
</feature>
<dbReference type="GO" id="GO:0006355">
    <property type="term" value="P:regulation of DNA-templated transcription"/>
    <property type="evidence" value="ECO:0007669"/>
    <property type="project" value="InterPro"/>
</dbReference>
<evidence type="ECO:0000313" key="5">
    <source>
        <dbReference type="Proteomes" id="UP000193335"/>
    </source>
</evidence>
<reference evidence="4 5" key="1">
    <citation type="submission" date="2017-03" db="EMBL/GenBank/DDBJ databases">
        <title>Whole genome sequences of fourteen strains of Bradyrhizobium canariense and one strain of Bradyrhizobium japonicum isolated from Lupinus (Papilionoideae: Genisteae) species in Algeria.</title>
        <authorList>
            <person name="Crovadore J."/>
            <person name="Chekireb D."/>
            <person name="Brachmann A."/>
            <person name="Chablais R."/>
            <person name="Cochard B."/>
            <person name="Lefort F."/>
        </authorList>
    </citation>
    <scope>NUCLEOTIDE SEQUENCE [LARGE SCALE GENOMIC DNA]</scope>
    <source>
        <strain evidence="4 5">UBMA197</strain>
    </source>
</reference>
<dbReference type="SUPFAM" id="SSF52540">
    <property type="entry name" value="P-loop containing nucleoside triphosphate hydrolases"/>
    <property type="match status" value="1"/>
</dbReference>
<gene>
    <name evidence="4" type="ORF">BSZ19_18375</name>
</gene>
<dbReference type="Pfam" id="PF25872">
    <property type="entry name" value="HTH_77"/>
    <property type="match status" value="1"/>
</dbReference>
<dbReference type="PRINTS" id="PR00364">
    <property type="entry name" value="DISEASERSIST"/>
</dbReference>
<evidence type="ECO:0000256" key="1">
    <source>
        <dbReference type="ARBA" id="ARBA00023125"/>
    </source>
</evidence>
<evidence type="ECO:0000256" key="2">
    <source>
        <dbReference type="PROSITE-ProRule" id="PRU01091"/>
    </source>
</evidence>
<dbReference type="Gene3D" id="3.40.50.300">
    <property type="entry name" value="P-loop containing nucleotide triphosphate hydrolases"/>
    <property type="match status" value="1"/>
</dbReference>
<dbReference type="InterPro" id="IPR036388">
    <property type="entry name" value="WH-like_DNA-bd_sf"/>
</dbReference>
<dbReference type="SMART" id="SM00862">
    <property type="entry name" value="Trans_reg_C"/>
    <property type="match status" value="1"/>
</dbReference>
<dbReference type="InterPro" id="IPR016032">
    <property type="entry name" value="Sig_transdc_resp-reg_C-effctor"/>
</dbReference>
<dbReference type="Gene3D" id="1.25.40.10">
    <property type="entry name" value="Tetratricopeptide repeat domain"/>
    <property type="match status" value="1"/>
</dbReference>
<dbReference type="EMBL" id="NAFL01000248">
    <property type="protein sequence ID" value="OSJ32523.1"/>
    <property type="molecule type" value="Genomic_DNA"/>
</dbReference>
<dbReference type="AlphaFoldDB" id="A0A1Y2JNL1"/>
<dbReference type="CDD" id="cd00383">
    <property type="entry name" value="trans_reg_C"/>
    <property type="match status" value="1"/>
</dbReference>
<organism evidence="4 5">
    <name type="scientific">Bradyrhizobium japonicum</name>
    <dbReference type="NCBI Taxonomy" id="375"/>
    <lineage>
        <taxon>Bacteria</taxon>
        <taxon>Pseudomonadati</taxon>
        <taxon>Pseudomonadota</taxon>
        <taxon>Alphaproteobacteria</taxon>
        <taxon>Hyphomicrobiales</taxon>
        <taxon>Nitrobacteraceae</taxon>
        <taxon>Bradyrhizobium</taxon>
    </lineage>
</organism>
<dbReference type="GO" id="GO:0003677">
    <property type="term" value="F:DNA binding"/>
    <property type="evidence" value="ECO:0007669"/>
    <property type="project" value="UniProtKB-UniRule"/>
</dbReference>
<name>A0A1Y2JNL1_BRAJP</name>
<dbReference type="PANTHER" id="PTHR47691">
    <property type="entry name" value="REGULATOR-RELATED"/>
    <property type="match status" value="1"/>
</dbReference>
<dbReference type="PANTHER" id="PTHR47691:SF3">
    <property type="entry name" value="HTH-TYPE TRANSCRIPTIONAL REGULATOR RV0890C-RELATED"/>
    <property type="match status" value="1"/>
</dbReference>
<keyword evidence="1 2" id="KW-0238">DNA-binding</keyword>